<evidence type="ECO:0000313" key="3">
    <source>
        <dbReference type="Proteomes" id="UP001607303"/>
    </source>
</evidence>
<feature type="region of interest" description="Disordered" evidence="1">
    <location>
        <begin position="53"/>
        <end position="82"/>
    </location>
</feature>
<keyword evidence="3" id="KW-1185">Reference proteome</keyword>
<evidence type="ECO:0000313" key="2">
    <source>
        <dbReference type="EMBL" id="KAL2723022.1"/>
    </source>
</evidence>
<gene>
    <name evidence="2" type="ORF">V1477_019613</name>
</gene>
<dbReference type="EMBL" id="JAYRBN010000115">
    <property type="protein sequence ID" value="KAL2723022.1"/>
    <property type="molecule type" value="Genomic_DNA"/>
</dbReference>
<dbReference type="AlphaFoldDB" id="A0ABD2ARS6"/>
<organism evidence="2 3">
    <name type="scientific">Vespula maculifrons</name>
    <name type="common">Eastern yellow jacket</name>
    <name type="synonym">Wasp</name>
    <dbReference type="NCBI Taxonomy" id="7453"/>
    <lineage>
        <taxon>Eukaryota</taxon>
        <taxon>Metazoa</taxon>
        <taxon>Ecdysozoa</taxon>
        <taxon>Arthropoda</taxon>
        <taxon>Hexapoda</taxon>
        <taxon>Insecta</taxon>
        <taxon>Pterygota</taxon>
        <taxon>Neoptera</taxon>
        <taxon>Endopterygota</taxon>
        <taxon>Hymenoptera</taxon>
        <taxon>Apocrita</taxon>
        <taxon>Aculeata</taxon>
        <taxon>Vespoidea</taxon>
        <taxon>Vespidae</taxon>
        <taxon>Vespinae</taxon>
        <taxon>Vespula</taxon>
    </lineage>
</organism>
<feature type="compositionally biased region" description="Basic and acidic residues" evidence="1">
    <location>
        <begin position="73"/>
        <end position="82"/>
    </location>
</feature>
<protein>
    <submittedName>
        <fullName evidence="2">Uncharacterized protein</fullName>
    </submittedName>
</protein>
<evidence type="ECO:0000256" key="1">
    <source>
        <dbReference type="SAM" id="MobiDB-lite"/>
    </source>
</evidence>
<reference evidence="2 3" key="1">
    <citation type="journal article" date="2024" name="Ann. Entomol. Soc. Am.">
        <title>Genomic analyses of the southern and eastern yellowjacket wasps (Hymenoptera: Vespidae) reveal evolutionary signatures of social life.</title>
        <authorList>
            <person name="Catto M.A."/>
            <person name="Caine P.B."/>
            <person name="Orr S.E."/>
            <person name="Hunt B.G."/>
            <person name="Goodisman M.A.D."/>
        </authorList>
    </citation>
    <scope>NUCLEOTIDE SEQUENCE [LARGE SCALE GENOMIC DNA]</scope>
    <source>
        <strain evidence="2">232</strain>
        <tissue evidence="2">Head and thorax</tissue>
    </source>
</reference>
<comment type="caution">
    <text evidence="2">The sequence shown here is derived from an EMBL/GenBank/DDBJ whole genome shotgun (WGS) entry which is preliminary data.</text>
</comment>
<proteinExistence type="predicted"/>
<sequence>MKYLENVRSGIPWMELIQSRVGRLRGDGRNRNVRRKIQVTLRRLIDDIAKAKERKKETKRKKEASGDEEGWEEMARIGLDRS</sequence>
<accession>A0ABD2ARS6</accession>
<name>A0ABD2ARS6_VESMC</name>
<dbReference type="Proteomes" id="UP001607303">
    <property type="component" value="Unassembled WGS sequence"/>
</dbReference>